<feature type="transmembrane region" description="Helical" evidence="6">
    <location>
        <begin position="12"/>
        <end position="32"/>
    </location>
</feature>
<dbReference type="GO" id="GO:0016020">
    <property type="term" value="C:membrane"/>
    <property type="evidence" value="ECO:0007669"/>
    <property type="project" value="UniProtKB-SubCell"/>
</dbReference>
<evidence type="ECO:0000256" key="4">
    <source>
        <dbReference type="ARBA" id="ARBA00023136"/>
    </source>
</evidence>
<comment type="subcellular location">
    <subcellularLocation>
        <location evidence="1">Membrane</location>
        <topology evidence="1">Multi-pass membrane protein</topology>
    </subcellularLocation>
</comment>
<keyword evidence="2 6" id="KW-0812">Transmembrane</keyword>
<keyword evidence="4 6" id="KW-0472">Membrane</keyword>
<dbReference type="Pfam" id="PF20684">
    <property type="entry name" value="Fung_rhodopsin"/>
    <property type="match status" value="1"/>
</dbReference>
<dbReference type="PANTHER" id="PTHR33048:SF31">
    <property type="entry name" value="INTEGRAL MEMBRANE PROTEIN"/>
    <property type="match status" value="1"/>
</dbReference>
<dbReference type="PANTHER" id="PTHR33048">
    <property type="entry name" value="PTH11-LIKE INTEGRAL MEMBRANE PROTEIN (AFU_ORTHOLOGUE AFUA_5G11245)"/>
    <property type="match status" value="1"/>
</dbReference>
<evidence type="ECO:0000256" key="6">
    <source>
        <dbReference type="SAM" id="Phobius"/>
    </source>
</evidence>
<feature type="domain" description="Rhodopsin" evidence="7">
    <location>
        <begin position="28"/>
        <end position="268"/>
    </location>
</feature>
<gene>
    <name evidence="8" type="ORF">LTR62_007700</name>
</gene>
<dbReference type="AlphaFoldDB" id="A0AAN7YDE3"/>
<name>A0AAN7YDE3_9PEZI</name>
<evidence type="ECO:0000256" key="3">
    <source>
        <dbReference type="ARBA" id="ARBA00022989"/>
    </source>
</evidence>
<organism evidence="8 9">
    <name type="scientific">Meristemomyces frigidus</name>
    <dbReference type="NCBI Taxonomy" id="1508187"/>
    <lineage>
        <taxon>Eukaryota</taxon>
        <taxon>Fungi</taxon>
        <taxon>Dikarya</taxon>
        <taxon>Ascomycota</taxon>
        <taxon>Pezizomycotina</taxon>
        <taxon>Dothideomycetes</taxon>
        <taxon>Dothideomycetidae</taxon>
        <taxon>Mycosphaerellales</taxon>
        <taxon>Teratosphaeriaceae</taxon>
        <taxon>Meristemomyces</taxon>
    </lineage>
</organism>
<comment type="similarity">
    <text evidence="5">Belongs to the SAT4 family.</text>
</comment>
<dbReference type="EMBL" id="JAVRRL010000075">
    <property type="protein sequence ID" value="KAK5108898.1"/>
    <property type="molecule type" value="Genomic_DNA"/>
</dbReference>
<evidence type="ECO:0000256" key="2">
    <source>
        <dbReference type="ARBA" id="ARBA00022692"/>
    </source>
</evidence>
<evidence type="ECO:0000313" key="8">
    <source>
        <dbReference type="EMBL" id="KAK5108898.1"/>
    </source>
</evidence>
<feature type="transmembrane region" description="Helical" evidence="6">
    <location>
        <begin position="206"/>
        <end position="226"/>
    </location>
</feature>
<feature type="transmembrane region" description="Helical" evidence="6">
    <location>
        <begin position="85"/>
        <end position="109"/>
    </location>
</feature>
<reference evidence="8" key="1">
    <citation type="submission" date="2023-08" db="EMBL/GenBank/DDBJ databases">
        <title>Black Yeasts Isolated from many extreme environments.</title>
        <authorList>
            <person name="Coleine C."/>
            <person name="Stajich J.E."/>
            <person name="Selbmann L."/>
        </authorList>
    </citation>
    <scope>NUCLEOTIDE SEQUENCE</scope>
    <source>
        <strain evidence="8">CCFEE 5401</strain>
    </source>
</reference>
<comment type="caution">
    <text evidence="8">The sequence shown here is derived from an EMBL/GenBank/DDBJ whole genome shotgun (WGS) entry which is preliminary data.</text>
</comment>
<keyword evidence="3 6" id="KW-1133">Transmembrane helix</keyword>
<evidence type="ECO:0000313" key="9">
    <source>
        <dbReference type="Proteomes" id="UP001310890"/>
    </source>
</evidence>
<feature type="transmembrane region" description="Helical" evidence="6">
    <location>
        <begin position="246"/>
        <end position="267"/>
    </location>
</feature>
<evidence type="ECO:0000256" key="5">
    <source>
        <dbReference type="ARBA" id="ARBA00038359"/>
    </source>
</evidence>
<dbReference type="Proteomes" id="UP001310890">
    <property type="component" value="Unassembled WGS sequence"/>
</dbReference>
<accession>A0AAN7YDE3</accession>
<proteinExistence type="inferred from homology"/>
<feature type="transmembrane region" description="Helical" evidence="6">
    <location>
        <begin position="163"/>
        <end position="194"/>
    </location>
</feature>
<dbReference type="InterPro" id="IPR049326">
    <property type="entry name" value="Rhodopsin_dom_fungi"/>
</dbReference>
<sequence>MGPLIDIAPSIVGSVTTLAVLGAIAFALRIHVRTKNGALGRDDWCMVAAVIPWAALSAICIGGALNGVGVDGSVLSNVQKETALFWFWLFEVFWCLAIIPVKLSIAFMLGRIAVAKRPWIAALYLICAMLTVVTLAGMFYIIFRCTPITYAWDTSTPGGECGSTIILAYLFYITNAVNIVTDWFCALLPIPLLWDAPLPVKAKLGVGFLLSLGVLASVAACVRQKYTSALTGGMFNLEDLGNIVIWGYAEVGIGFFVGSLSTLRPLLKGRQRRRHYTTTNNDDEDAQELFQQRLADNEQRSRTNTTNSSKFSRIDSVLSAIAKAHTKPLSRTSSEYEERAERIGHETADLAYQMSARISTVRSDLSGTAY</sequence>
<feature type="transmembrane region" description="Helical" evidence="6">
    <location>
        <begin position="121"/>
        <end position="143"/>
    </location>
</feature>
<protein>
    <recommendedName>
        <fullName evidence="7">Rhodopsin domain-containing protein</fullName>
    </recommendedName>
</protein>
<evidence type="ECO:0000259" key="7">
    <source>
        <dbReference type="Pfam" id="PF20684"/>
    </source>
</evidence>
<evidence type="ECO:0000256" key="1">
    <source>
        <dbReference type="ARBA" id="ARBA00004141"/>
    </source>
</evidence>
<feature type="transmembrane region" description="Helical" evidence="6">
    <location>
        <begin position="44"/>
        <end position="65"/>
    </location>
</feature>
<dbReference type="InterPro" id="IPR052337">
    <property type="entry name" value="SAT4-like"/>
</dbReference>